<reference evidence="18" key="1">
    <citation type="journal article" date="2020" name="bioRxiv">
        <title>Genomic and phenotypic heterogeneity of clinical isolates of the human pathogens Aspergillus fumigatus, Aspergillus lentulus and Aspergillus fumigatiaffinis.</title>
        <authorList>
            <person name="dos Santos R.A.C."/>
            <person name="Steenwyk J.L."/>
            <person name="Rivero-Menendez O."/>
            <person name="Mead M.E."/>
            <person name="Silva L.P."/>
            <person name="Bastos R.W."/>
            <person name="Alastruey-Izquierdo A."/>
            <person name="Goldman G.H."/>
            <person name="Rokas A."/>
        </authorList>
    </citation>
    <scope>NUCLEOTIDE SEQUENCE</scope>
    <source>
        <strain evidence="18">CNM-CM6805</strain>
    </source>
</reference>
<dbReference type="Proteomes" id="UP000653565">
    <property type="component" value="Unassembled WGS sequence"/>
</dbReference>
<sequence>MATETSKYKLNHTMIRVKDPKRSVEFYKFLGLNQIQQLDFPENKFSLYFLAYNGPQSLQGDRHWTDRNAVLELTHNYGTENDPNYTVANGNTEPHRGFGHIAISVDNIEAACKRLEDAGYQFQKKLTEGRMKHIAFAKDPDGYWVEIIRRHDQDVGTATDPGTYRLNHTMLRVKSAESSLKFYQEVMGMTLVRTIENKDAAFNLYFLGYPASNPTAQEGAKNPVAEWEGLLELTWNYGTEKQEGKVYYDGNSEPQGFGHICVSVDDLNAACDRFESLNVNWKKRLTDGRMKNVAFILDPDGYWIEVIQNEALKRTSNCVAAMVTMQSQSEKPKKAPRKHVTTACVPCRESKIRCDGATPHCRNCERKGKDCRYQHGDDKRKVSLRAATELFSARIDQLCQFIYDHGLEPPPMKPEDEAGMNRVLDTLQIPRAVVKKSSPGKVDAPNVQPRPAVQQSPERNSPDVPSLEGQPVKDSALGAAHSLIPSPPQMSSAERSQEPVNFFGVNPGPSTNYPSTHWGFTLPTAESLGSIYANLDSASNYQNEGSISSPDSLPLPPDFAQQPGVMLGQAQNYTDDDSESGEEDEAENDVIEQLSHRIGTLKIAGDGHLRFYGATSNLNLVDVSATQQRQRPDARTVRHDGQDILNHLRVGQPVDQALEDHLVELYFTWQNPSTYVVDKEMFMTARSRWRNDLDDTPFYSEVLTNAMCAVGSAFEARYHPTFITFPKSLSEFFADRAKALLEIELDSPCVATVQALVILSCHEGASNRDARGWLYSGMSMRLAFDLGLHLDMTPYVEKGDISAFEADVRRIAFWGSYTADHFWGFYLGRPFRTNAGDITVPKPASDLGAAKESIWYPYGLDTKSVVLQHGLRNPNELISRQFAVLWEIILPIGHILYGCSDISRHDLQRLCYNVTEDLFAWKENLPSNLEIDLDDETTPRLPHLLMLHMQYHQIVIFTHRPWVSKNYIQPRSPRQGPGYHHARRMCIESSTAIARILHIYEKHYTFRRMNNQVVAIIFSAALMLLYVTIANTFSSSKNSSENTNSNAEMVAYLNLCFRALDELGQSFENAKRTRDFLVSLQRRWQAHLRKDKKMVTPFLLLCFPHGNEMFSTGSTSESSTHTTDDNPNALELVTPTCWSLLDSPTGYINPDYRAIVSTPDRLSELLVSANLTLCDDIMLTIISAKKRQVSKLLSQQSSGPGPGPSTESDPSRKKSRISAPRNQNQSSYPFQQAPSSGMSSAHNLSQSQSQSQRPAQQSLNQSQSQRFGACQPGDLDWIRDSDFQLLAENLGDGRLAQMGTGNQFEGENVLPSLSDIEPWWDAPNGHTLGGSSL</sequence>
<dbReference type="GO" id="GO:0003677">
    <property type="term" value="F:DNA binding"/>
    <property type="evidence" value="ECO:0007669"/>
    <property type="project" value="UniProtKB-KW"/>
</dbReference>
<dbReference type="EMBL" id="JAAAPX010000023">
    <property type="protein sequence ID" value="KAF4241002.1"/>
    <property type="molecule type" value="Genomic_DNA"/>
</dbReference>
<evidence type="ECO:0000256" key="2">
    <source>
        <dbReference type="ARBA" id="ARBA00005008"/>
    </source>
</evidence>
<comment type="function">
    <text evidence="14">Catalyzes the conversion of hemimercaptal, formed from methylglyoxal and glutathione, to S-lactoylglutathione.</text>
</comment>
<feature type="active site" description="Proton donor/acceptor" evidence="12">
    <location>
        <position position="146"/>
    </location>
</feature>
<dbReference type="EC" id="4.4.1.5" evidence="4 14"/>
<evidence type="ECO:0000256" key="13">
    <source>
        <dbReference type="PIRSR" id="PIRSR604361-3"/>
    </source>
</evidence>
<keyword evidence="8" id="KW-0238">DNA-binding</keyword>
<evidence type="ECO:0000256" key="14">
    <source>
        <dbReference type="RuleBase" id="RU361179"/>
    </source>
</evidence>
<keyword evidence="5 13" id="KW-0479">Metal-binding</keyword>
<dbReference type="InterPro" id="IPR037523">
    <property type="entry name" value="VOC_core"/>
</dbReference>
<dbReference type="PROSITE" id="PS50048">
    <property type="entry name" value="ZN2_CY6_FUNGAL_2"/>
    <property type="match status" value="1"/>
</dbReference>
<dbReference type="GO" id="GO:0006351">
    <property type="term" value="P:DNA-templated transcription"/>
    <property type="evidence" value="ECO:0007669"/>
    <property type="project" value="InterPro"/>
</dbReference>
<dbReference type="PROSITE" id="PS00463">
    <property type="entry name" value="ZN2_CY6_FUNGAL_1"/>
    <property type="match status" value="1"/>
</dbReference>
<dbReference type="Gene3D" id="4.10.240.10">
    <property type="entry name" value="Zn(2)-C6 fungal-type DNA-binding domain"/>
    <property type="match status" value="1"/>
</dbReference>
<evidence type="ECO:0000313" key="18">
    <source>
        <dbReference type="EMBL" id="KAF4241002.1"/>
    </source>
</evidence>
<evidence type="ECO:0000256" key="1">
    <source>
        <dbReference type="ARBA" id="ARBA00004123"/>
    </source>
</evidence>
<dbReference type="NCBIfam" id="TIGR00068">
    <property type="entry name" value="glyox_I"/>
    <property type="match status" value="2"/>
</dbReference>
<evidence type="ECO:0000256" key="9">
    <source>
        <dbReference type="ARBA" id="ARBA00023163"/>
    </source>
</evidence>
<keyword evidence="19" id="KW-1185">Reference proteome</keyword>
<dbReference type="Gene3D" id="3.10.180.10">
    <property type="entry name" value="2,3-Dihydroxybiphenyl 1,2-Dioxygenase, domain 1"/>
    <property type="match status" value="2"/>
</dbReference>
<keyword evidence="6 13" id="KW-0862">Zinc</keyword>
<name>A0A8H4HB52_9EURO</name>
<comment type="cofactor">
    <cofactor evidence="13">
        <name>Zn(2+)</name>
        <dbReference type="ChEBI" id="CHEBI:29105"/>
    </cofactor>
    <text evidence="13">Binds 1 zinc ion per subunit. In the homodimer, two zinc ions are bound between subunits.</text>
</comment>
<feature type="compositionally biased region" description="Polar residues" evidence="15">
    <location>
        <begin position="1220"/>
        <end position="1238"/>
    </location>
</feature>
<evidence type="ECO:0000256" key="12">
    <source>
        <dbReference type="PIRSR" id="PIRSR604361-1"/>
    </source>
</evidence>
<evidence type="ECO:0000256" key="7">
    <source>
        <dbReference type="ARBA" id="ARBA00023015"/>
    </source>
</evidence>
<dbReference type="PANTHER" id="PTHR31313:SF77">
    <property type="entry name" value="ZN(II)2CYS6 TRANSCRIPTION FACTOR (EUROFUNG)"/>
    <property type="match status" value="1"/>
</dbReference>
<dbReference type="CDD" id="cd07233">
    <property type="entry name" value="GlxI_Zn"/>
    <property type="match status" value="2"/>
</dbReference>
<dbReference type="InterPro" id="IPR051615">
    <property type="entry name" value="Transcr_Regulatory_Elem"/>
</dbReference>
<dbReference type="SUPFAM" id="SSF54593">
    <property type="entry name" value="Glyoxalase/Bleomycin resistance protein/Dihydroxybiphenyl dioxygenase"/>
    <property type="match status" value="2"/>
</dbReference>
<evidence type="ECO:0000256" key="6">
    <source>
        <dbReference type="ARBA" id="ARBA00022833"/>
    </source>
</evidence>
<dbReference type="InterPro" id="IPR007219">
    <property type="entry name" value="XnlR_reg_dom"/>
</dbReference>
<feature type="domain" description="Zn(2)-C6 fungal-type" evidence="16">
    <location>
        <begin position="343"/>
        <end position="373"/>
    </location>
</feature>
<dbReference type="SMART" id="SM00066">
    <property type="entry name" value="GAL4"/>
    <property type="match status" value="1"/>
</dbReference>
<keyword evidence="7" id="KW-0805">Transcription regulation</keyword>
<feature type="binding site" evidence="13">
    <location>
        <position position="72"/>
    </location>
    <ligand>
        <name>Zn(2+)</name>
        <dbReference type="ChEBI" id="CHEBI:29105"/>
        <note>ligand shared between dimeric partners</note>
    </ligand>
</feature>
<evidence type="ECO:0000259" key="17">
    <source>
        <dbReference type="PROSITE" id="PS51819"/>
    </source>
</evidence>
<dbReference type="InterPro" id="IPR036864">
    <property type="entry name" value="Zn2-C6_fun-type_DNA-bd_sf"/>
</dbReference>
<accession>A0A8H4HB52</accession>
<evidence type="ECO:0000259" key="16">
    <source>
        <dbReference type="PROSITE" id="PS50048"/>
    </source>
</evidence>
<feature type="region of interest" description="Disordered" evidence="15">
    <location>
        <begin position="1192"/>
        <end position="1273"/>
    </location>
</feature>
<dbReference type="PROSITE" id="PS51819">
    <property type="entry name" value="VOC"/>
    <property type="match status" value="2"/>
</dbReference>
<dbReference type="GO" id="GO:0005634">
    <property type="term" value="C:nucleus"/>
    <property type="evidence" value="ECO:0007669"/>
    <property type="project" value="UniProtKB-SubCell"/>
</dbReference>
<evidence type="ECO:0000313" key="19">
    <source>
        <dbReference type="Proteomes" id="UP000653565"/>
    </source>
</evidence>
<dbReference type="InterPro" id="IPR018146">
    <property type="entry name" value="Glyoxalase_1_CS"/>
</dbReference>
<keyword evidence="9" id="KW-0804">Transcription</keyword>
<dbReference type="GO" id="GO:0008270">
    <property type="term" value="F:zinc ion binding"/>
    <property type="evidence" value="ECO:0007669"/>
    <property type="project" value="InterPro"/>
</dbReference>
<dbReference type="InterPro" id="IPR004361">
    <property type="entry name" value="Glyoxalase_1"/>
</dbReference>
<dbReference type="InterPro" id="IPR001138">
    <property type="entry name" value="Zn2Cys6_DnaBD"/>
</dbReference>
<evidence type="ECO:0000256" key="11">
    <source>
        <dbReference type="ARBA" id="ARBA00023242"/>
    </source>
</evidence>
<dbReference type="Pfam" id="PF00903">
    <property type="entry name" value="Glyoxalase"/>
    <property type="match status" value="2"/>
</dbReference>
<feature type="binding site" evidence="13">
    <location>
        <position position="100"/>
    </location>
    <ligand>
        <name>Zn(2+)</name>
        <dbReference type="ChEBI" id="CHEBI:29105"/>
        <note>ligand shared between dimeric partners</note>
    </ligand>
</feature>
<organism evidence="18 19">
    <name type="scientific">Aspergillus fumigatiaffinis</name>
    <dbReference type="NCBI Taxonomy" id="340414"/>
    <lineage>
        <taxon>Eukaryota</taxon>
        <taxon>Fungi</taxon>
        <taxon>Dikarya</taxon>
        <taxon>Ascomycota</taxon>
        <taxon>Pezizomycotina</taxon>
        <taxon>Eurotiomycetes</taxon>
        <taxon>Eurotiomycetidae</taxon>
        <taxon>Eurotiales</taxon>
        <taxon>Aspergillaceae</taxon>
        <taxon>Aspergillus</taxon>
        <taxon>Aspergillus subgen. Fumigati</taxon>
    </lineage>
</organism>
<comment type="similarity">
    <text evidence="3 14">Belongs to the glyoxalase I family.</text>
</comment>
<dbReference type="GO" id="GO:0004462">
    <property type="term" value="F:lactoylglutathione lyase activity"/>
    <property type="evidence" value="ECO:0007669"/>
    <property type="project" value="UniProtKB-UniRule"/>
</dbReference>
<dbReference type="CDD" id="cd00067">
    <property type="entry name" value="GAL4"/>
    <property type="match status" value="1"/>
</dbReference>
<feature type="compositionally biased region" description="Low complexity" evidence="15">
    <location>
        <begin position="1239"/>
        <end position="1258"/>
    </location>
</feature>
<feature type="binding site" evidence="13">
    <location>
        <position position="146"/>
    </location>
    <ligand>
        <name>Zn(2+)</name>
        <dbReference type="ChEBI" id="CHEBI:29105"/>
        <note>ligand shared between dimeric partners</note>
    </ligand>
</feature>
<dbReference type="InterPro" id="IPR004360">
    <property type="entry name" value="Glyas_Fos-R_dOase_dom"/>
</dbReference>
<evidence type="ECO:0000256" key="5">
    <source>
        <dbReference type="ARBA" id="ARBA00022723"/>
    </source>
</evidence>
<dbReference type="Pfam" id="PF00172">
    <property type="entry name" value="Zn_clus"/>
    <property type="match status" value="1"/>
</dbReference>
<evidence type="ECO:0000256" key="15">
    <source>
        <dbReference type="SAM" id="MobiDB-lite"/>
    </source>
</evidence>
<comment type="caution">
    <text evidence="18">The sequence shown here is derived from an EMBL/GenBank/DDBJ whole genome shotgun (WGS) entry which is preliminary data.</text>
</comment>
<reference evidence="18" key="2">
    <citation type="submission" date="2020-04" db="EMBL/GenBank/DDBJ databases">
        <authorList>
            <person name="Santos R.A.C."/>
            <person name="Steenwyk J.L."/>
            <person name="Rivero-Menendez O."/>
            <person name="Mead M.E."/>
            <person name="Silva L.P."/>
            <person name="Bastos R.W."/>
            <person name="Alastruey-Izquierdo A."/>
            <person name="Goldman G.H."/>
            <person name="Rokas A."/>
        </authorList>
    </citation>
    <scope>NUCLEOTIDE SEQUENCE</scope>
    <source>
        <strain evidence="18">CNM-CM6805</strain>
    </source>
</reference>
<dbReference type="SUPFAM" id="SSF57701">
    <property type="entry name" value="Zn2/Cys6 DNA-binding domain"/>
    <property type="match status" value="1"/>
</dbReference>
<dbReference type="Pfam" id="PF04082">
    <property type="entry name" value="Fungal_trans"/>
    <property type="match status" value="1"/>
</dbReference>
<evidence type="ECO:0000256" key="3">
    <source>
        <dbReference type="ARBA" id="ARBA00010363"/>
    </source>
</evidence>
<evidence type="ECO:0000256" key="4">
    <source>
        <dbReference type="ARBA" id="ARBA00012081"/>
    </source>
</evidence>
<feature type="region of interest" description="Disordered" evidence="15">
    <location>
        <begin position="433"/>
        <end position="508"/>
    </location>
</feature>
<protein>
    <recommendedName>
        <fullName evidence="4 14">Lactoylglutathione lyase</fullName>
        <ecNumber evidence="4 14">4.4.1.5</ecNumber>
    </recommendedName>
    <alternativeName>
        <fullName evidence="14">Glyoxalase I</fullName>
    </alternativeName>
</protein>
<keyword evidence="11" id="KW-0539">Nucleus</keyword>
<comment type="catalytic activity">
    <reaction evidence="14">
        <text>(R)-S-lactoylglutathione = methylglyoxal + glutathione</text>
        <dbReference type="Rhea" id="RHEA:19069"/>
        <dbReference type="ChEBI" id="CHEBI:17158"/>
        <dbReference type="ChEBI" id="CHEBI:57474"/>
        <dbReference type="ChEBI" id="CHEBI:57925"/>
        <dbReference type="EC" id="4.4.1.5"/>
    </reaction>
</comment>
<proteinExistence type="inferred from homology"/>
<dbReference type="UniPathway" id="UPA00619">
    <property type="reaction ID" value="UER00675"/>
</dbReference>
<dbReference type="PANTHER" id="PTHR31313">
    <property type="entry name" value="TY1 ENHANCER ACTIVATOR"/>
    <property type="match status" value="1"/>
</dbReference>
<feature type="domain" description="VOC" evidence="17">
    <location>
        <begin position="165"/>
        <end position="309"/>
    </location>
</feature>
<comment type="subcellular location">
    <subcellularLocation>
        <location evidence="1">Nucleus</location>
    </subcellularLocation>
</comment>
<evidence type="ECO:0000256" key="8">
    <source>
        <dbReference type="ARBA" id="ARBA00023125"/>
    </source>
</evidence>
<feature type="domain" description="VOC" evidence="17">
    <location>
        <begin position="9"/>
        <end position="150"/>
    </location>
</feature>
<comment type="pathway">
    <text evidence="2 14">Secondary metabolite metabolism; methylglyoxal degradation; (R)-lactate from methylglyoxal: step 1/2.</text>
</comment>
<dbReference type="GO" id="GO:0000981">
    <property type="term" value="F:DNA-binding transcription factor activity, RNA polymerase II-specific"/>
    <property type="evidence" value="ECO:0007669"/>
    <property type="project" value="InterPro"/>
</dbReference>
<evidence type="ECO:0000256" key="10">
    <source>
        <dbReference type="ARBA" id="ARBA00023239"/>
    </source>
</evidence>
<dbReference type="PROSITE" id="PS00934">
    <property type="entry name" value="GLYOXALASE_I_1"/>
    <property type="match status" value="2"/>
</dbReference>
<gene>
    <name evidence="18" type="ORF">CNMCM6805_004493</name>
</gene>
<dbReference type="SMART" id="SM00906">
    <property type="entry name" value="Fungal_trans"/>
    <property type="match status" value="1"/>
</dbReference>
<dbReference type="PROSITE" id="PS00935">
    <property type="entry name" value="GLYOXALASE_I_2"/>
    <property type="match status" value="2"/>
</dbReference>
<dbReference type="InterPro" id="IPR029068">
    <property type="entry name" value="Glyas_Bleomycin-R_OHBP_Dase"/>
</dbReference>
<dbReference type="CDD" id="cd12148">
    <property type="entry name" value="fungal_TF_MHR"/>
    <property type="match status" value="1"/>
</dbReference>
<keyword evidence="10 14" id="KW-0456">Lyase</keyword>